<keyword evidence="5 7" id="KW-0472">Membrane</keyword>
<evidence type="ECO:0000256" key="2">
    <source>
        <dbReference type="ARBA" id="ARBA00022448"/>
    </source>
</evidence>
<dbReference type="CDD" id="cd01115">
    <property type="entry name" value="SLC13_permease"/>
    <property type="match status" value="1"/>
</dbReference>
<proteinExistence type="predicted"/>
<feature type="transmembrane region" description="Helical" evidence="7">
    <location>
        <begin position="287"/>
        <end position="304"/>
    </location>
</feature>
<dbReference type="GO" id="GO:0015141">
    <property type="term" value="F:succinate transmembrane transporter activity"/>
    <property type="evidence" value="ECO:0007669"/>
    <property type="project" value="UniProtKB-ARBA"/>
</dbReference>
<feature type="transmembrane region" description="Helical" evidence="7">
    <location>
        <begin position="158"/>
        <end position="174"/>
    </location>
</feature>
<feature type="transmembrane region" description="Helical" evidence="7">
    <location>
        <begin position="20"/>
        <end position="39"/>
    </location>
</feature>
<dbReference type="InterPro" id="IPR031312">
    <property type="entry name" value="Na/sul_symport_CS"/>
</dbReference>
<dbReference type="PANTHER" id="PTHR10283">
    <property type="entry name" value="SOLUTE CARRIER FAMILY 13 MEMBER"/>
    <property type="match status" value="1"/>
</dbReference>
<feature type="transmembrane region" description="Helical" evidence="7">
    <location>
        <begin position="430"/>
        <end position="450"/>
    </location>
</feature>
<evidence type="ECO:0000256" key="1">
    <source>
        <dbReference type="ARBA" id="ARBA00004141"/>
    </source>
</evidence>
<accession>A0A1H7PSG2</accession>
<evidence type="ECO:0000313" key="8">
    <source>
        <dbReference type="EMBL" id="SEL38811.1"/>
    </source>
</evidence>
<keyword evidence="9" id="KW-1185">Reference proteome</keyword>
<dbReference type="GO" id="GO:0005886">
    <property type="term" value="C:plasma membrane"/>
    <property type="evidence" value="ECO:0007669"/>
    <property type="project" value="TreeGrafter"/>
</dbReference>
<dbReference type="EMBL" id="FOAA01000015">
    <property type="protein sequence ID" value="SEL38811.1"/>
    <property type="molecule type" value="Genomic_DNA"/>
</dbReference>
<evidence type="ECO:0000256" key="3">
    <source>
        <dbReference type="ARBA" id="ARBA00022692"/>
    </source>
</evidence>
<evidence type="ECO:0000256" key="4">
    <source>
        <dbReference type="ARBA" id="ARBA00022989"/>
    </source>
</evidence>
<name>A0A1H7PSG2_9GAMM</name>
<feature type="region of interest" description="Disordered" evidence="6">
    <location>
        <begin position="1"/>
        <end position="21"/>
    </location>
</feature>
<reference evidence="9" key="1">
    <citation type="submission" date="2016-10" db="EMBL/GenBank/DDBJ databases">
        <authorList>
            <person name="Varghese N."/>
            <person name="Submissions S."/>
        </authorList>
    </citation>
    <scope>NUCLEOTIDE SEQUENCE [LARGE SCALE GENOMIC DNA]</scope>
    <source>
        <strain evidence="9">DSM 241</strain>
    </source>
</reference>
<keyword evidence="3 7" id="KW-0812">Transmembrane</keyword>
<dbReference type="InterPro" id="IPR001898">
    <property type="entry name" value="SLC13A/DASS"/>
</dbReference>
<dbReference type="NCBIfam" id="TIGR00785">
    <property type="entry name" value="dass"/>
    <property type="match status" value="1"/>
</dbReference>
<dbReference type="Proteomes" id="UP000199256">
    <property type="component" value="Unassembled WGS sequence"/>
</dbReference>
<dbReference type="RefSeq" id="WP_090254778.1">
    <property type="nucleotide sequence ID" value="NZ_FOAA01000015.1"/>
</dbReference>
<feature type="transmembrane region" description="Helical" evidence="7">
    <location>
        <begin position="96"/>
        <end position="114"/>
    </location>
</feature>
<evidence type="ECO:0000256" key="7">
    <source>
        <dbReference type="SAM" id="Phobius"/>
    </source>
</evidence>
<feature type="transmembrane region" description="Helical" evidence="7">
    <location>
        <begin position="186"/>
        <end position="209"/>
    </location>
</feature>
<evidence type="ECO:0000313" key="9">
    <source>
        <dbReference type="Proteomes" id="UP000199256"/>
    </source>
</evidence>
<evidence type="ECO:0000256" key="6">
    <source>
        <dbReference type="SAM" id="MobiDB-lite"/>
    </source>
</evidence>
<feature type="transmembrane region" description="Helical" evidence="7">
    <location>
        <begin position="470"/>
        <end position="494"/>
    </location>
</feature>
<feature type="transmembrane region" description="Helical" evidence="7">
    <location>
        <begin position="310"/>
        <end position="329"/>
    </location>
</feature>
<dbReference type="PROSITE" id="PS01271">
    <property type="entry name" value="NA_SULFATE"/>
    <property type="match status" value="1"/>
</dbReference>
<feature type="transmembrane region" description="Helical" evidence="7">
    <location>
        <begin position="391"/>
        <end position="418"/>
    </location>
</feature>
<gene>
    <name evidence="8" type="ORF">SAMN05444515_11511</name>
</gene>
<evidence type="ECO:0000256" key="5">
    <source>
        <dbReference type="ARBA" id="ARBA00023136"/>
    </source>
</evidence>
<comment type="subcellular location">
    <subcellularLocation>
        <location evidence="1">Membrane</location>
        <topology evidence="1">Multi-pass membrane protein</topology>
    </subcellularLocation>
</comment>
<protein>
    <submittedName>
        <fullName evidence="8">Solute carrier family 13 (Sodium-dependent dicarboxylate transporter), member 2/3/5</fullName>
    </submittedName>
</protein>
<feature type="transmembrane region" description="Helical" evidence="7">
    <location>
        <begin position="229"/>
        <end position="251"/>
    </location>
</feature>
<keyword evidence="4 7" id="KW-1133">Transmembrane helix</keyword>
<dbReference type="Pfam" id="PF00939">
    <property type="entry name" value="Na_sulph_symp"/>
    <property type="match status" value="1"/>
</dbReference>
<dbReference type="OrthoDB" id="9766267at2"/>
<feature type="transmembrane region" description="Helical" evidence="7">
    <location>
        <begin position="350"/>
        <end position="371"/>
    </location>
</feature>
<sequence>MSESQDTTAPAPPKPQPSLWRPRLGLALGPIVFATMLLLGPPGDMAPETWAVAALTALMAIWWVSEAIPIPATALLPVTLLPLLGASTISEAAAPYANPMVFLFLGGFMIALAIQRWNLHRRIALLILGLAGKRLDHLVAGFIAATAGLSMWVSNTATAALMLPIGISVLVLLEDKGVESGQIRNVGLALLLGIAFGANIGGMATLIGTPPNALLAAYMTENYDVNIGFVQWMMVGLPLAITLLIITWWVLCRWAFPVSPRPVEGIETLLQQQRSQLGAMTAPEKRVALVFLGVALAWICRPLLEKAFPGMAITDAGIAIAGALALFLIPANFKRHQFLLDWESTRQLPWGVLVLVGGGLSLGTAIGTSGLSDHVATALSQLSNWPTWTLVGVVALSAMLLSHVTSNTATAATVLPLAASLAVSLGHDPLLLAIPVALAASCAFMLPVATPPNAIVFSSERITVPDMVNAGWRLSLISIVLVTLAVFGLAMPLLGGGA</sequence>
<dbReference type="AlphaFoldDB" id="A0A1H7PSG2"/>
<dbReference type="STRING" id="1396821.SAMN05444515_11511"/>
<keyword evidence="2" id="KW-0813">Transport</keyword>
<feature type="transmembrane region" description="Helical" evidence="7">
    <location>
        <begin position="51"/>
        <end position="76"/>
    </location>
</feature>
<organism evidence="8 9">
    <name type="scientific">Ectothiorhodospira marina</name>
    <dbReference type="NCBI Taxonomy" id="1396821"/>
    <lineage>
        <taxon>Bacteria</taxon>
        <taxon>Pseudomonadati</taxon>
        <taxon>Pseudomonadota</taxon>
        <taxon>Gammaproteobacteria</taxon>
        <taxon>Chromatiales</taxon>
        <taxon>Ectothiorhodospiraceae</taxon>
        <taxon>Ectothiorhodospira</taxon>
    </lineage>
</organism>
<dbReference type="PANTHER" id="PTHR10283:SF82">
    <property type="entry name" value="SOLUTE CARRIER FAMILY 13 MEMBER 2"/>
    <property type="match status" value="1"/>
</dbReference>